<reference evidence="2 3" key="1">
    <citation type="submission" date="2021-06" db="EMBL/GenBank/DDBJ databases">
        <title>Caerostris extrusa draft genome.</title>
        <authorList>
            <person name="Kono N."/>
            <person name="Arakawa K."/>
        </authorList>
    </citation>
    <scope>NUCLEOTIDE SEQUENCE [LARGE SCALE GENOMIC DNA]</scope>
</reference>
<proteinExistence type="predicted"/>
<evidence type="ECO:0000313" key="3">
    <source>
        <dbReference type="Proteomes" id="UP001054945"/>
    </source>
</evidence>
<dbReference type="AlphaFoldDB" id="A0AAV4NR99"/>
<sequence>MARKTKSHCGLRQTSDIPSQTKGENKQIKEEKRNPRSLNEIVHSVHTPNTLNKPFIHQMIASQAATLKSDTAGEWEEMWVANAALRLMTQ</sequence>
<comment type="caution">
    <text evidence="2">The sequence shown here is derived from an EMBL/GenBank/DDBJ whole genome shotgun (WGS) entry which is preliminary data.</text>
</comment>
<organism evidence="2 3">
    <name type="scientific">Caerostris extrusa</name>
    <name type="common">Bark spider</name>
    <name type="synonym">Caerostris bankana</name>
    <dbReference type="NCBI Taxonomy" id="172846"/>
    <lineage>
        <taxon>Eukaryota</taxon>
        <taxon>Metazoa</taxon>
        <taxon>Ecdysozoa</taxon>
        <taxon>Arthropoda</taxon>
        <taxon>Chelicerata</taxon>
        <taxon>Arachnida</taxon>
        <taxon>Araneae</taxon>
        <taxon>Araneomorphae</taxon>
        <taxon>Entelegynae</taxon>
        <taxon>Araneoidea</taxon>
        <taxon>Araneidae</taxon>
        <taxon>Caerostris</taxon>
    </lineage>
</organism>
<evidence type="ECO:0000313" key="2">
    <source>
        <dbReference type="EMBL" id="GIX86421.1"/>
    </source>
</evidence>
<keyword evidence="3" id="KW-1185">Reference proteome</keyword>
<accession>A0AAV4NR99</accession>
<feature type="compositionally biased region" description="Basic and acidic residues" evidence="1">
    <location>
        <begin position="23"/>
        <end position="34"/>
    </location>
</feature>
<dbReference type="Proteomes" id="UP001054945">
    <property type="component" value="Unassembled WGS sequence"/>
</dbReference>
<feature type="compositionally biased region" description="Polar residues" evidence="1">
    <location>
        <begin position="12"/>
        <end position="22"/>
    </location>
</feature>
<evidence type="ECO:0000256" key="1">
    <source>
        <dbReference type="SAM" id="MobiDB-lite"/>
    </source>
</evidence>
<feature type="region of interest" description="Disordered" evidence="1">
    <location>
        <begin position="1"/>
        <end position="37"/>
    </location>
</feature>
<protein>
    <submittedName>
        <fullName evidence="2">Uncharacterized protein</fullName>
    </submittedName>
</protein>
<gene>
    <name evidence="2" type="ORF">CEXT_624471</name>
</gene>
<name>A0AAV4NR99_CAEEX</name>
<dbReference type="EMBL" id="BPLR01021140">
    <property type="protein sequence ID" value="GIX86421.1"/>
    <property type="molecule type" value="Genomic_DNA"/>
</dbReference>